<sequence length="122" mass="13910">MGLEILKSKLAVTVALVLLAIAGFYLARESYRKAQVNQEIRDLQNQISMVEGKNKEISDLIKYYKSQTYKERQARTLLNLQKPGEFAVALPQSPEDQNPANQPESNGSATNLKLWWDYFFGK</sequence>
<evidence type="ECO:0000256" key="2">
    <source>
        <dbReference type="SAM" id="MobiDB-lite"/>
    </source>
</evidence>
<dbReference type="Pfam" id="PF04977">
    <property type="entry name" value="DivIC"/>
    <property type="match status" value="1"/>
</dbReference>
<accession>A0A1F6MAQ2</accession>
<evidence type="ECO:0000313" key="3">
    <source>
        <dbReference type="EMBL" id="OGH68650.1"/>
    </source>
</evidence>
<protein>
    <recommendedName>
        <fullName evidence="5">Septum formation initiator</fullName>
    </recommendedName>
</protein>
<evidence type="ECO:0000256" key="1">
    <source>
        <dbReference type="SAM" id="Coils"/>
    </source>
</evidence>
<name>A0A1F6MAQ2_9BACT</name>
<keyword evidence="1" id="KW-0175">Coiled coil</keyword>
<dbReference type="Proteomes" id="UP000177953">
    <property type="component" value="Unassembled WGS sequence"/>
</dbReference>
<feature type="region of interest" description="Disordered" evidence="2">
    <location>
        <begin position="88"/>
        <end position="108"/>
    </location>
</feature>
<comment type="caution">
    <text evidence="3">The sequence shown here is derived from an EMBL/GenBank/DDBJ whole genome shotgun (WGS) entry which is preliminary data.</text>
</comment>
<dbReference type="EMBL" id="MFPU01000085">
    <property type="protein sequence ID" value="OGH68650.1"/>
    <property type="molecule type" value="Genomic_DNA"/>
</dbReference>
<gene>
    <name evidence="3" type="ORF">A2754_02260</name>
</gene>
<dbReference type="InterPro" id="IPR007060">
    <property type="entry name" value="FtsL/DivIC"/>
</dbReference>
<proteinExistence type="predicted"/>
<evidence type="ECO:0008006" key="5">
    <source>
        <dbReference type="Google" id="ProtNLM"/>
    </source>
</evidence>
<feature type="coiled-coil region" evidence="1">
    <location>
        <begin position="26"/>
        <end position="60"/>
    </location>
</feature>
<reference evidence="3 4" key="1">
    <citation type="journal article" date="2016" name="Nat. Commun.">
        <title>Thousands of microbial genomes shed light on interconnected biogeochemical processes in an aquifer system.</title>
        <authorList>
            <person name="Anantharaman K."/>
            <person name="Brown C.T."/>
            <person name="Hug L.A."/>
            <person name="Sharon I."/>
            <person name="Castelle C.J."/>
            <person name="Probst A.J."/>
            <person name="Thomas B.C."/>
            <person name="Singh A."/>
            <person name="Wilkins M.J."/>
            <person name="Karaoz U."/>
            <person name="Brodie E.L."/>
            <person name="Williams K.H."/>
            <person name="Hubbard S.S."/>
            <person name="Banfield J.F."/>
        </authorList>
    </citation>
    <scope>NUCLEOTIDE SEQUENCE [LARGE SCALE GENOMIC DNA]</scope>
</reference>
<organism evidence="3 4">
    <name type="scientific">Candidatus Magasanikbacteria bacterium RIFCSPHIGHO2_01_FULL_47_8</name>
    <dbReference type="NCBI Taxonomy" id="1798673"/>
    <lineage>
        <taxon>Bacteria</taxon>
        <taxon>Candidatus Magasanikiibacteriota</taxon>
    </lineage>
</organism>
<dbReference type="AlphaFoldDB" id="A0A1F6MAQ2"/>
<feature type="compositionally biased region" description="Polar residues" evidence="2">
    <location>
        <begin position="94"/>
        <end position="108"/>
    </location>
</feature>
<evidence type="ECO:0000313" key="4">
    <source>
        <dbReference type="Proteomes" id="UP000177953"/>
    </source>
</evidence>